<evidence type="ECO:0000256" key="1">
    <source>
        <dbReference type="SAM" id="Phobius"/>
    </source>
</evidence>
<protein>
    <submittedName>
        <fullName evidence="3">Uncharacterized protein</fullName>
    </submittedName>
</protein>
<name>L2GP57_VITCO</name>
<dbReference type="GeneID" id="19881071"/>
<keyword evidence="2" id="KW-0732">Signal</keyword>
<dbReference type="Proteomes" id="UP000011082">
    <property type="component" value="Unassembled WGS sequence"/>
</dbReference>
<reference evidence="4" key="1">
    <citation type="submission" date="2011-05" db="EMBL/GenBank/DDBJ databases">
        <title>The genome sequence of Vittaforma corneae strain ATCC 50505.</title>
        <authorList>
            <consortium name="The Broad Institute Genome Sequencing Platform"/>
            <person name="Cuomo C."/>
            <person name="Didier E."/>
            <person name="Bowers L."/>
            <person name="Young S.K."/>
            <person name="Zeng Q."/>
            <person name="Gargeya S."/>
            <person name="Fitzgerald M."/>
            <person name="Haas B."/>
            <person name="Abouelleil A."/>
            <person name="Alvarado L."/>
            <person name="Arachchi H.M."/>
            <person name="Berlin A."/>
            <person name="Chapman S.B."/>
            <person name="Gearin G."/>
            <person name="Goldberg J."/>
            <person name="Griggs A."/>
            <person name="Gujja S."/>
            <person name="Hansen M."/>
            <person name="Heiman D."/>
            <person name="Howarth C."/>
            <person name="Larimer J."/>
            <person name="Lui A."/>
            <person name="MacDonald P.J.P."/>
            <person name="McCowen C."/>
            <person name="Montmayeur A."/>
            <person name="Murphy C."/>
            <person name="Neiman D."/>
            <person name="Pearson M."/>
            <person name="Priest M."/>
            <person name="Roberts A."/>
            <person name="Saif S."/>
            <person name="Shea T."/>
            <person name="Sisk P."/>
            <person name="Stolte C."/>
            <person name="Sykes S."/>
            <person name="Wortman J."/>
            <person name="Nusbaum C."/>
            <person name="Birren B."/>
        </authorList>
    </citation>
    <scope>NUCLEOTIDE SEQUENCE [LARGE SCALE GENOMIC DNA]</scope>
    <source>
        <strain evidence="4">ATCC 50505</strain>
    </source>
</reference>
<dbReference type="VEuPathDB" id="MicrosporidiaDB:VICG_00353"/>
<dbReference type="AlphaFoldDB" id="L2GP57"/>
<keyword evidence="1" id="KW-0472">Membrane</keyword>
<dbReference type="RefSeq" id="XP_007603806.1">
    <property type="nucleotide sequence ID" value="XM_007603744.1"/>
</dbReference>
<organism evidence="3 4">
    <name type="scientific">Vittaforma corneae (strain ATCC 50505)</name>
    <name type="common">Microsporidian parasite</name>
    <name type="synonym">Nosema corneum</name>
    <dbReference type="NCBI Taxonomy" id="993615"/>
    <lineage>
        <taxon>Eukaryota</taxon>
        <taxon>Fungi</taxon>
        <taxon>Fungi incertae sedis</taxon>
        <taxon>Microsporidia</taxon>
        <taxon>Nosematidae</taxon>
        <taxon>Vittaforma</taxon>
    </lineage>
</organism>
<keyword evidence="1" id="KW-1133">Transmembrane helix</keyword>
<dbReference type="InParanoid" id="L2GP57"/>
<feature type="signal peptide" evidence="2">
    <location>
        <begin position="1"/>
        <end position="22"/>
    </location>
</feature>
<evidence type="ECO:0000256" key="2">
    <source>
        <dbReference type="SAM" id="SignalP"/>
    </source>
</evidence>
<accession>L2GP57</accession>
<feature type="transmembrane region" description="Helical" evidence="1">
    <location>
        <begin position="645"/>
        <end position="663"/>
    </location>
</feature>
<feature type="chain" id="PRO_5003959879" evidence="2">
    <location>
        <begin position="23"/>
        <end position="687"/>
    </location>
</feature>
<evidence type="ECO:0000313" key="3">
    <source>
        <dbReference type="EMBL" id="ELA42601.1"/>
    </source>
</evidence>
<evidence type="ECO:0000313" key="4">
    <source>
        <dbReference type="Proteomes" id="UP000011082"/>
    </source>
</evidence>
<proteinExistence type="predicted"/>
<dbReference type="EMBL" id="JH370131">
    <property type="protein sequence ID" value="ELA42601.1"/>
    <property type="molecule type" value="Genomic_DNA"/>
</dbReference>
<keyword evidence="1" id="KW-0812">Transmembrane</keyword>
<keyword evidence="4" id="KW-1185">Reference proteome</keyword>
<sequence>MNIRQILFCWNALALMLSPTLAQELSTMSSSRYLSVNQKRKLLQAYYNEVSKYILSPVEENPTSKQEQSYENTLASLKLKLKKLDANDNIGRQFRKIFKYNCLLNKPKLRQAMVTNKHDSCEAIDMLLYRFYRRDAEKYFGALAKSEKIKKKDSFLHTFKCLSYFHRVFYKISQKSRVEIDPKTDHLSTENLLMRIEGIYYPAYHKTSTFSSEKAPDYFDGLMKLVIDFNKTADVTVTKDNKKEQSTLSSHFINETDRFLRKFRGISKKILQSVTFTSAIDKFKVQLYLELIHDRIDVASIGFELILSNDQPQDREDFVETILNYISKVFIFSLFDFIDQDQFNSMVSRVVKGDESATKCVDSFLDAVNNDTVLSRTSDLGIQYWIPSQADIVKVFKTQQSDLLKAGDTPKGAVATFGGYVTEPIKRGASYVGSFFDFKGILTTPDDKELEGLDRNEVRREMEFAIEFIREKEDDFSTEEEYNPEEKTTSDFGRKKAYSLMQKKAILEQIVEKLKAEERVVFEGYSKAASLYYDFQKIFRMILDQDVDPSSLKRLIIVSSGAITNDFLNEINDELVTRKVQRQNVVYYMYSFSEKLLRIFKNSRRSFSMSFEAFLKHCCSYLKSADKPNVQIESDGESHSSFLTFLKYNSVFLLILCLVLLFIRYSPKSLDGDESSKRPSRRRRVRT</sequence>
<gene>
    <name evidence="3" type="ORF">VICG_00353</name>
</gene>
<dbReference type="HOGENOM" id="CLU_400722_0_0_1"/>